<evidence type="ECO:0000313" key="6">
    <source>
        <dbReference type="EMBL" id="KAF3327266.1"/>
    </source>
</evidence>
<dbReference type="InterPro" id="IPR036312">
    <property type="entry name" value="Bifun_inhib/LTP/seed_sf"/>
</dbReference>
<protein>
    <submittedName>
        <fullName evidence="6">Protein MEN-8-like protein</fullName>
    </submittedName>
</protein>
<sequence length="122" mass="12402">MATTKLGALALVVLFLCISGQYQVASAADTCSTQLASLVACAASVVPGSSVGAPTKQCCSALQSVSSECACNTLKIINSLPTKCGQSAVKCSCKPIASLLFLKAESRSNGVVSKPPKNIFKD</sequence>
<dbReference type="SMART" id="SM00499">
    <property type="entry name" value="AAI"/>
    <property type="match status" value="1"/>
</dbReference>
<feature type="chain" id="PRO_5032910771" evidence="4">
    <location>
        <begin position="28"/>
        <end position="122"/>
    </location>
</feature>
<dbReference type="Pfam" id="PF00234">
    <property type="entry name" value="Tryp_alpha_amyl"/>
    <property type="match status" value="1"/>
</dbReference>
<gene>
    <name evidence="6" type="ORF">FCM35_KLT07384</name>
</gene>
<evidence type="ECO:0000259" key="5">
    <source>
        <dbReference type="SMART" id="SM00499"/>
    </source>
</evidence>
<comment type="caution">
    <text evidence="6">The sequence shown here is derived from an EMBL/GenBank/DDBJ whole genome shotgun (WGS) entry which is preliminary data.</text>
</comment>
<comment type="similarity">
    <text evidence="3">Belongs to the A9/FIL1 family.</text>
</comment>
<evidence type="ECO:0000256" key="3">
    <source>
        <dbReference type="ARBA" id="ARBA00038300"/>
    </source>
</evidence>
<reference evidence="6" key="1">
    <citation type="submission" date="2020-01" db="EMBL/GenBank/DDBJ databases">
        <title>Genome sequence of Kobresia littledalei, the first chromosome-level genome in the family Cyperaceae.</title>
        <authorList>
            <person name="Qu G."/>
        </authorList>
    </citation>
    <scope>NUCLEOTIDE SEQUENCE</scope>
    <source>
        <strain evidence="6">C.B.Clarke</strain>
        <tissue evidence="6">Leaf</tissue>
    </source>
</reference>
<dbReference type="PANTHER" id="PTHR35501">
    <property type="entry name" value="PROTEIN YY1"/>
    <property type="match status" value="1"/>
</dbReference>
<proteinExistence type="inferred from homology"/>
<name>A0A833V782_9POAL</name>
<dbReference type="SUPFAM" id="SSF47699">
    <property type="entry name" value="Bifunctional inhibitor/lipid-transfer protein/seed storage 2S albumin"/>
    <property type="match status" value="1"/>
</dbReference>
<evidence type="ECO:0000313" key="7">
    <source>
        <dbReference type="Proteomes" id="UP000623129"/>
    </source>
</evidence>
<feature type="signal peptide" evidence="4">
    <location>
        <begin position="1"/>
        <end position="27"/>
    </location>
</feature>
<dbReference type="AlphaFoldDB" id="A0A833V782"/>
<dbReference type="OrthoDB" id="1873458at2759"/>
<keyword evidence="2" id="KW-0964">Secreted</keyword>
<organism evidence="6 7">
    <name type="scientific">Carex littledalei</name>
    <dbReference type="NCBI Taxonomy" id="544730"/>
    <lineage>
        <taxon>Eukaryota</taxon>
        <taxon>Viridiplantae</taxon>
        <taxon>Streptophyta</taxon>
        <taxon>Embryophyta</taxon>
        <taxon>Tracheophyta</taxon>
        <taxon>Spermatophyta</taxon>
        <taxon>Magnoliopsida</taxon>
        <taxon>Liliopsida</taxon>
        <taxon>Poales</taxon>
        <taxon>Cyperaceae</taxon>
        <taxon>Cyperoideae</taxon>
        <taxon>Cariceae</taxon>
        <taxon>Carex</taxon>
        <taxon>Carex subgen. Euthyceras</taxon>
    </lineage>
</organism>
<comment type="subcellular location">
    <subcellularLocation>
        <location evidence="1">Secreted</location>
    </subcellularLocation>
</comment>
<dbReference type="GO" id="GO:0005576">
    <property type="term" value="C:extracellular region"/>
    <property type="evidence" value="ECO:0007669"/>
    <property type="project" value="UniProtKB-SubCell"/>
</dbReference>
<keyword evidence="7" id="KW-1185">Reference proteome</keyword>
<accession>A0A833V782</accession>
<dbReference type="InterPro" id="IPR016140">
    <property type="entry name" value="Bifunc_inhib/LTP/seed_store"/>
</dbReference>
<evidence type="ECO:0000256" key="1">
    <source>
        <dbReference type="ARBA" id="ARBA00004613"/>
    </source>
</evidence>
<evidence type="ECO:0000256" key="4">
    <source>
        <dbReference type="SAM" id="SignalP"/>
    </source>
</evidence>
<dbReference type="Gene3D" id="1.10.110.10">
    <property type="entry name" value="Plant lipid-transfer and hydrophobic proteins"/>
    <property type="match status" value="1"/>
</dbReference>
<evidence type="ECO:0000256" key="2">
    <source>
        <dbReference type="ARBA" id="ARBA00022525"/>
    </source>
</evidence>
<keyword evidence="4" id="KW-0732">Signal</keyword>
<dbReference type="PANTHER" id="PTHR35501:SF3">
    <property type="entry name" value="PROTEIN YY1"/>
    <property type="match status" value="1"/>
</dbReference>
<dbReference type="Proteomes" id="UP000623129">
    <property type="component" value="Unassembled WGS sequence"/>
</dbReference>
<feature type="domain" description="Bifunctional inhibitor/plant lipid transfer protein/seed storage helical" evidence="5">
    <location>
        <begin position="31"/>
        <end position="91"/>
    </location>
</feature>
<dbReference type="EMBL" id="SWLB01000017">
    <property type="protein sequence ID" value="KAF3327266.1"/>
    <property type="molecule type" value="Genomic_DNA"/>
</dbReference>